<evidence type="ECO:0000313" key="7">
    <source>
        <dbReference type="EMBL" id="RRD89519.1"/>
    </source>
</evidence>
<evidence type="ECO:0000256" key="1">
    <source>
        <dbReference type="ARBA" id="ARBA00004651"/>
    </source>
</evidence>
<dbReference type="STRING" id="1121352.GCA_000620925_01770"/>
<dbReference type="Pfam" id="PF03739">
    <property type="entry name" value="LptF_LptG"/>
    <property type="match status" value="1"/>
</dbReference>
<dbReference type="GO" id="GO:0055085">
    <property type="term" value="P:transmembrane transport"/>
    <property type="evidence" value="ECO:0007669"/>
    <property type="project" value="InterPro"/>
</dbReference>
<keyword evidence="8" id="KW-1185">Reference proteome</keyword>
<dbReference type="GO" id="GO:0015920">
    <property type="term" value="P:lipopolysaccharide transport"/>
    <property type="evidence" value="ECO:0007669"/>
    <property type="project" value="TreeGrafter"/>
</dbReference>
<protein>
    <submittedName>
        <fullName evidence="7">LPS export ABC transporter permease LptG</fullName>
    </submittedName>
</protein>
<dbReference type="PANTHER" id="PTHR33529:SF2">
    <property type="entry name" value="LIPOPOLYSACCHARIDE EXPORT SYSTEM PERMEASE PROTEIN LPTG"/>
    <property type="match status" value="1"/>
</dbReference>
<organism evidence="7 8">
    <name type="scientific">Conchiformibius steedae</name>
    <dbReference type="NCBI Taxonomy" id="153493"/>
    <lineage>
        <taxon>Bacteria</taxon>
        <taxon>Pseudomonadati</taxon>
        <taxon>Pseudomonadota</taxon>
        <taxon>Betaproteobacteria</taxon>
        <taxon>Neisseriales</taxon>
        <taxon>Neisseriaceae</taxon>
        <taxon>Conchiformibius</taxon>
    </lineage>
</organism>
<evidence type="ECO:0000313" key="8">
    <source>
        <dbReference type="Proteomes" id="UP000269923"/>
    </source>
</evidence>
<comment type="caution">
    <text evidence="7">The sequence shown here is derived from an EMBL/GenBank/DDBJ whole genome shotgun (WGS) entry which is preliminary data.</text>
</comment>
<name>A0A3P2A2G6_9NEIS</name>
<dbReference type="GO" id="GO:0043190">
    <property type="term" value="C:ATP-binding cassette (ABC) transporter complex"/>
    <property type="evidence" value="ECO:0007669"/>
    <property type="project" value="InterPro"/>
</dbReference>
<feature type="transmembrane region" description="Helical" evidence="6">
    <location>
        <begin position="102"/>
        <end position="122"/>
    </location>
</feature>
<evidence type="ECO:0000256" key="3">
    <source>
        <dbReference type="ARBA" id="ARBA00022692"/>
    </source>
</evidence>
<keyword evidence="3 6" id="KW-0812">Transmembrane</keyword>
<reference evidence="7 8" key="1">
    <citation type="submission" date="2018-11" db="EMBL/GenBank/DDBJ databases">
        <title>Genomes From Bacteria Associated with the Canine Oral Cavity: a Test Case for Automated Genome-Based Taxonomic Assignment.</title>
        <authorList>
            <person name="Coil D.A."/>
            <person name="Jospin G."/>
            <person name="Darling A.E."/>
            <person name="Wallis C."/>
            <person name="Davis I.J."/>
            <person name="Harris S."/>
            <person name="Eisen J.A."/>
            <person name="Holcombe L.J."/>
            <person name="O'Flynn C."/>
        </authorList>
    </citation>
    <scope>NUCLEOTIDE SEQUENCE [LARGE SCALE GENOMIC DNA]</scope>
    <source>
        <strain evidence="7 8">COT-280</strain>
    </source>
</reference>
<sequence>MKLLTRYVVRRLGTAALAALLALAALYSFFDLLNEVGNIGKGSYTTATAFQYILLQAPSRAYQLMPLAVLLGGLFALNRLAADSEWAVMKTSGLSNADIIRMVLVFGSIFALVTVLLGEWVAPESSRRADALKAAAKSGQVSASRDGVWIKEARSMTYIASVLPDNSLSGVKIWHYGDDFKLREAVYAPRARVENGQWLLFDSRSSVLAAEQVRTTAQPQRLWRSGVGADLLAILQIKPEQMSFTALGRYIRHLEQNRQQTQAYRVAWWNKLTYPAAAAVMALLALAFTPTSGRHTNMGLKLFGGVCLGLLFYFTGRLFGFTSQLYGVPAFISATLPTAAFAVWAVWRIRAQEQR</sequence>
<dbReference type="NCBIfam" id="TIGR04408">
    <property type="entry name" value="LptG_lptG"/>
    <property type="match status" value="1"/>
</dbReference>
<evidence type="ECO:0000256" key="2">
    <source>
        <dbReference type="ARBA" id="ARBA00022475"/>
    </source>
</evidence>
<keyword evidence="5 6" id="KW-0472">Membrane</keyword>
<feature type="transmembrane region" description="Helical" evidence="6">
    <location>
        <begin position="12"/>
        <end position="30"/>
    </location>
</feature>
<dbReference type="AlphaFoldDB" id="A0A3P2A2G6"/>
<keyword evidence="2" id="KW-1003">Cell membrane</keyword>
<feature type="transmembrane region" description="Helical" evidence="6">
    <location>
        <begin position="272"/>
        <end position="290"/>
    </location>
</feature>
<feature type="transmembrane region" description="Helical" evidence="6">
    <location>
        <begin position="302"/>
        <end position="320"/>
    </location>
</feature>
<dbReference type="InterPro" id="IPR030923">
    <property type="entry name" value="LptG"/>
</dbReference>
<dbReference type="InterPro" id="IPR005495">
    <property type="entry name" value="LptG/LptF_permease"/>
</dbReference>
<evidence type="ECO:0000256" key="4">
    <source>
        <dbReference type="ARBA" id="ARBA00022989"/>
    </source>
</evidence>
<feature type="transmembrane region" description="Helical" evidence="6">
    <location>
        <begin position="326"/>
        <end position="347"/>
    </location>
</feature>
<dbReference type="PANTHER" id="PTHR33529">
    <property type="entry name" value="SLR0882 PROTEIN-RELATED"/>
    <property type="match status" value="1"/>
</dbReference>
<dbReference type="Proteomes" id="UP000269923">
    <property type="component" value="Unassembled WGS sequence"/>
</dbReference>
<keyword evidence="4 6" id="KW-1133">Transmembrane helix</keyword>
<accession>A0A3P2A2G6</accession>
<dbReference type="RefSeq" id="WP_124795565.1">
    <property type="nucleotide sequence ID" value="NZ_RQYC01000014.1"/>
</dbReference>
<dbReference type="OrthoDB" id="9776227at2"/>
<proteinExistence type="predicted"/>
<comment type="subcellular location">
    <subcellularLocation>
        <location evidence="1">Cell membrane</location>
        <topology evidence="1">Multi-pass membrane protein</topology>
    </subcellularLocation>
</comment>
<gene>
    <name evidence="7" type="primary">lptG</name>
    <name evidence="7" type="ORF">EII21_08400</name>
</gene>
<evidence type="ECO:0000256" key="5">
    <source>
        <dbReference type="ARBA" id="ARBA00023136"/>
    </source>
</evidence>
<dbReference type="EMBL" id="RQYC01000014">
    <property type="protein sequence ID" value="RRD89519.1"/>
    <property type="molecule type" value="Genomic_DNA"/>
</dbReference>
<evidence type="ECO:0000256" key="6">
    <source>
        <dbReference type="SAM" id="Phobius"/>
    </source>
</evidence>